<name>A0A4Z2GW57_9TELE</name>
<feature type="compositionally biased region" description="Polar residues" evidence="1">
    <location>
        <begin position="1"/>
        <end position="10"/>
    </location>
</feature>
<feature type="region of interest" description="Disordered" evidence="1">
    <location>
        <begin position="1"/>
        <end position="25"/>
    </location>
</feature>
<sequence length="72" mass="8046">MQLQSQSHRSYITKPGRVRQTSEAAFPPRRKLVEEVSNFGGLAVTRRAIESGHVLVRETMQRALISAADVEP</sequence>
<reference evidence="2 3" key="1">
    <citation type="submission" date="2019-03" db="EMBL/GenBank/DDBJ databases">
        <title>First draft genome of Liparis tanakae, snailfish: a comprehensive survey of snailfish specific genes.</title>
        <authorList>
            <person name="Kim W."/>
            <person name="Song I."/>
            <person name="Jeong J.-H."/>
            <person name="Kim D."/>
            <person name="Kim S."/>
            <person name="Ryu S."/>
            <person name="Song J.Y."/>
            <person name="Lee S.K."/>
        </authorList>
    </citation>
    <scope>NUCLEOTIDE SEQUENCE [LARGE SCALE GENOMIC DNA]</scope>
    <source>
        <tissue evidence="2">Muscle</tissue>
    </source>
</reference>
<proteinExistence type="predicted"/>
<evidence type="ECO:0000313" key="3">
    <source>
        <dbReference type="Proteomes" id="UP000314294"/>
    </source>
</evidence>
<accession>A0A4Z2GW57</accession>
<evidence type="ECO:0000313" key="2">
    <source>
        <dbReference type="EMBL" id="TNN57818.1"/>
    </source>
</evidence>
<protein>
    <submittedName>
        <fullName evidence="2">Uncharacterized protein</fullName>
    </submittedName>
</protein>
<dbReference type="EMBL" id="SRLO01000396">
    <property type="protein sequence ID" value="TNN57818.1"/>
    <property type="molecule type" value="Genomic_DNA"/>
</dbReference>
<dbReference type="AlphaFoldDB" id="A0A4Z2GW57"/>
<keyword evidence="3" id="KW-1185">Reference proteome</keyword>
<dbReference type="Proteomes" id="UP000314294">
    <property type="component" value="Unassembled WGS sequence"/>
</dbReference>
<organism evidence="2 3">
    <name type="scientific">Liparis tanakae</name>
    <name type="common">Tanaka's snailfish</name>
    <dbReference type="NCBI Taxonomy" id="230148"/>
    <lineage>
        <taxon>Eukaryota</taxon>
        <taxon>Metazoa</taxon>
        <taxon>Chordata</taxon>
        <taxon>Craniata</taxon>
        <taxon>Vertebrata</taxon>
        <taxon>Euteleostomi</taxon>
        <taxon>Actinopterygii</taxon>
        <taxon>Neopterygii</taxon>
        <taxon>Teleostei</taxon>
        <taxon>Neoteleostei</taxon>
        <taxon>Acanthomorphata</taxon>
        <taxon>Eupercaria</taxon>
        <taxon>Perciformes</taxon>
        <taxon>Cottioidei</taxon>
        <taxon>Cottales</taxon>
        <taxon>Liparidae</taxon>
        <taxon>Liparis</taxon>
    </lineage>
</organism>
<comment type="caution">
    <text evidence="2">The sequence shown here is derived from an EMBL/GenBank/DDBJ whole genome shotgun (WGS) entry which is preliminary data.</text>
</comment>
<evidence type="ECO:0000256" key="1">
    <source>
        <dbReference type="SAM" id="MobiDB-lite"/>
    </source>
</evidence>
<gene>
    <name evidence="2" type="ORF">EYF80_032002</name>
</gene>